<dbReference type="SUPFAM" id="SSF81923">
    <property type="entry name" value="Double Clp-N motif"/>
    <property type="match status" value="1"/>
</dbReference>
<dbReference type="PROSITE" id="PS00870">
    <property type="entry name" value="CLPAB_1"/>
    <property type="match status" value="1"/>
</dbReference>
<organism evidence="8 9">
    <name type="scientific">Plesiocystis pacifica SIR-1</name>
    <dbReference type="NCBI Taxonomy" id="391625"/>
    <lineage>
        <taxon>Bacteria</taxon>
        <taxon>Pseudomonadati</taxon>
        <taxon>Myxococcota</taxon>
        <taxon>Polyangia</taxon>
        <taxon>Nannocystales</taxon>
        <taxon>Nannocystaceae</taxon>
        <taxon>Plesiocystis</taxon>
    </lineage>
</organism>
<evidence type="ECO:0000256" key="4">
    <source>
        <dbReference type="RuleBase" id="RU004432"/>
    </source>
</evidence>
<keyword evidence="1 4" id="KW-0547">Nucleotide-binding</keyword>
<feature type="domain" description="AAA+ ATPase" evidence="6">
    <location>
        <begin position="481"/>
        <end position="650"/>
    </location>
</feature>
<dbReference type="SMART" id="SM00382">
    <property type="entry name" value="AAA"/>
    <property type="match status" value="2"/>
</dbReference>
<dbReference type="InterPro" id="IPR036628">
    <property type="entry name" value="Clp_N_dom_sf"/>
</dbReference>
<keyword evidence="9" id="KW-1185">Reference proteome</keyword>
<evidence type="ECO:0000313" key="9">
    <source>
        <dbReference type="Proteomes" id="UP000005801"/>
    </source>
</evidence>
<dbReference type="Gene3D" id="1.10.1780.10">
    <property type="entry name" value="Clp, N-terminal domain"/>
    <property type="match status" value="1"/>
</dbReference>
<dbReference type="GO" id="GO:0005524">
    <property type="term" value="F:ATP binding"/>
    <property type="evidence" value="ECO:0007669"/>
    <property type="project" value="UniProtKB-KW"/>
</dbReference>
<dbReference type="STRING" id="391625.PPSIR1_29578"/>
<dbReference type="InterPro" id="IPR018368">
    <property type="entry name" value="ClpA/B_CS1"/>
</dbReference>
<dbReference type="SUPFAM" id="SSF52540">
    <property type="entry name" value="P-loop containing nucleoside triphosphate hydrolases"/>
    <property type="match status" value="2"/>
</dbReference>
<dbReference type="InterPro" id="IPR027417">
    <property type="entry name" value="P-loop_NTPase"/>
</dbReference>
<dbReference type="SMART" id="SM01086">
    <property type="entry name" value="ClpB_D2-small"/>
    <property type="match status" value="1"/>
</dbReference>
<dbReference type="eggNOG" id="COG0542">
    <property type="taxonomic scope" value="Bacteria"/>
</dbReference>
<dbReference type="InterPro" id="IPR041546">
    <property type="entry name" value="ClpA/ClpB_AAA_lid"/>
</dbReference>
<dbReference type="PROSITE" id="PS00871">
    <property type="entry name" value="CLPAB_2"/>
    <property type="match status" value="1"/>
</dbReference>
<dbReference type="Gene3D" id="1.10.8.60">
    <property type="match status" value="2"/>
</dbReference>
<feature type="compositionally biased region" description="Basic and acidic residues" evidence="5">
    <location>
        <begin position="753"/>
        <end position="767"/>
    </location>
</feature>
<dbReference type="InterPro" id="IPR003593">
    <property type="entry name" value="AAA+_ATPase"/>
</dbReference>
<dbReference type="EMBL" id="ABCS01000028">
    <property type="protein sequence ID" value="EDM78685.1"/>
    <property type="molecule type" value="Genomic_DNA"/>
</dbReference>
<evidence type="ECO:0000256" key="2">
    <source>
        <dbReference type="ARBA" id="ARBA00022840"/>
    </source>
</evidence>
<dbReference type="GO" id="GO:0034605">
    <property type="term" value="P:cellular response to heat"/>
    <property type="evidence" value="ECO:0007669"/>
    <property type="project" value="TreeGrafter"/>
</dbReference>
<evidence type="ECO:0000259" key="6">
    <source>
        <dbReference type="SMART" id="SM00382"/>
    </source>
</evidence>
<dbReference type="PRINTS" id="PR00300">
    <property type="entry name" value="CLPPROTEASEA"/>
</dbReference>
<comment type="caution">
    <text evidence="8">The sequence shown here is derived from an EMBL/GenBank/DDBJ whole genome shotgun (WGS) entry which is preliminary data.</text>
</comment>
<dbReference type="InterPro" id="IPR050130">
    <property type="entry name" value="ClpA_ClpB"/>
</dbReference>
<dbReference type="InterPro" id="IPR003959">
    <property type="entry name" value="ATPase_AAA_core"/>
</dbReference>
<feature type="region of interest" description="Disordered" evidence="5">
    <location>
        <begin position="63"/>
        <end position="87"/>
    </location>
</feature>
<dbReference type="PANTHER" id="PTHR11638">
    <property type="entry name" value="ATP-DEPENDENT CLP PROTEASE"/>
    <property type="match status" value="1"/>
</dbReference>
<dbReference type="Pfam" id="PF17871">
    <property type="entry name" value="AAA_lid_9"/>
    <property type="match status" value="1"/>
</dbReference>
<dbReference type="Pfam" id="PF10431">
    <property type="entry name" value="ClpB_D2-small"/>
    <property type="match status" value="1"/>
</dbReference>
<dbReference type="Gene3D" id="3.40.50.300">
    <property type="entry name" value="P-loop containing nucleotide triphosphate hydrolases"/>
    <property type="match status" value="2"/>
</dbReference>
<feature type="domain" description="Clp ATPase C-terminal" evidence="7">
    <location>
        <begin position="649"/>
        <end position="740"/>
    </location>
</feature>
<feature type="compositionally biased region" description="Basic and acidic residues" evidence="5">
    <location>
        <begin position="356"/>
        <end position="365"/>
    </location>
</feature>
<dbReference type="Pfam" id="PF07724">
    <property type="entry name" value="AAA_2"/>
    <property type="match status" value="1"/>
</dbReference>
<keyword evidence="3 4" id="KW-0143">Chaperone</keyword>
<dbReference type="InterPro" id="IPR001270">
    <property type="entry name" value="ClpA/B"/>
</dbReference>
<reference evidence="8 9" key="1">
    <citation type="submission" date="2007-06" db="EMBL/GenBank/DDBJ databases">
        <authorList>
            <person name="Shimkets L."/>
            <person name="Ferriera S."/>
            <person name="Johnson J."/>
            <person name="Kravitz S."/>
            <person name="Beeson K."/>
            <person name="Sutton G."/>
            <person name="Rogers Y.-H."/>
            <person name="Friedman R."/>
            <person name="Frazier M."/>
            <person name="Venter J.C."/>
        </authorList>
    </citation>
    <scope>NUCLEOTIDE SEQUENCE [LARGE SCALE GENOMIC DNA]</scope>
    <source>
        <strain evidence="8 9">SIR-1</strain>
    </source>
</reference>
<evidence type="ECO:0000256" key="1">
    <source>
        <dbReference type="ARBA" id="ARBA00022741"/>
    </source>
</evidence>
<dbReference type="InterPro" id="IPR019489">
    <property type="entry name" value="Clp_ATPase_C"/>
</dbReference>
<comment type="similarity">
    <text evidence="4">Belongs to the ClpA/ClpB family.</text>
</comment>
<dbReference type="AlphaFoldDB" id="A6G683"/>
<evidence type="ECO:0000313" key="8">
    <source>
        <dbReference type="EMBL" id="EDM78685.1"/>
    </source>
</evidence>
<dbReference type="GO" id="GO:0006508">
    <property type="term" value="P:proteolysis"/>
    <property type="evidence" value="ECO:0007669"/>
    <property type="project" value="UniProtKB-KW"/>
</dbReference>
<dbReference type="GO" id="GO:0005737">
    <property type="term" value="C:cytoplasm"/>
    <property type="evidence" value="ECO:0007669"/>
    <property type="project" value="TreeGrafter"/>
</dbReference>
<keyword evidence="2 4" id="KW-0067">ATP-binding</keyword>
<dbReference type="Pfam" id="PF00004">
    <property type="entry name" value="AAA"/>
    <property type="match status" value="1"/>
</dbReference>
<keyword evidence="8" id="KW-0378">Hydrolase</keyword>
<feature type="region of interest" description="Disordered" evidence="5">
    <location>
        <begin position="336"/>
        <end position="400"/>
    </location>
</feature>
<dbReference type="FunFam" id="3.40.50.300:FF:000025">
    <property type="entry name" value="ATP-dependent Clp protease subunit"/>
    <property type="match status" value="1"/>
</dbReference>
<keyword evidence="8" id="KW-0645">Protease</keyword>
<dbReference type="PANTHER" id="PTHR11638:SF111">
    <property type="entry name" value="ATP-DEPENDENT CLP PROTEASE ATP-BINDING SUBUNIT CLPA"/>
    <property type="match status" value="1"/>
</dbReference>
<feature type="region of interest" description="Disordered" evidence="5">
    <location>
        <begin position="745"/>
        <end position="767"/>
    </location>
</feature>
<evidence type="ECO:0000259" key="7">
    <source>
        <dbReference type="SMART" id="SM01086"/>
    </source>
</evidence>
<dbReference type="CDD" id="cd19499">
    <property type="entry name" value="RecA-like_ClpB_Hsp104-like"/>
    <property type="match status" value="1"/>
</dbReference>
<gene>
    <name evidence="8" type="ORF">PPSIR1_29578</name>
</gene>
<dbReference type="Proteomes" id="UP000005801">
    <property type="component" value="Unassembled WGS sequence"/>
</dbReference>
<protein>
    <submittedName>
        <fullName evidence="8">Probable ATP-dependent Clp protease</fullName>
    </submittedName>
</protein>
<proteinExistence type="inferred from homology"/>
<evidence type="ECO:0000256" key="3">
    <source>
        <dbReference type="ARBA" id="ARBA00023186"/>
    </source>
</evidence>
<sequence length="767" mass="82578">MGVGRVLQRAVLHVQGAGKAEVTGANLLVALFAEPESMAVYLLEQKGVRRRDVTLFISHGIGKGNSRSAPRSRPTGPGADGEDEDSVADDPLTAYAVDLAARAASGDIDPLVGREQELTRLIQVLCRRRKNNPVLVGEPGVGKTAVVEGLALAVHDQKVPEPIADAHIYALDMGSLLAGTKFRGQFEERLKAVVAAIEEQPGAILFIDEIHTVIGAGATSGGSMDASNMLKPALNAGRVRCIGATTYKEYKNFDRDPALARRFQKIEIVEPTTDEAILILQGLKPAYEAHHNVSYTPDAIEESVRLAHKYLRDRRLPDSAIDVMDETGAAARLGDYGKAKPAGALPAGDEDAPEGADSKEPKAEEAADEMTLAVGETTALERRDPGPVIHTGEAAPREAAPGAGEAAEAGEAIIIDVPQVETVIARMARIPPKSVSTDDRAVLKGLGEGLRQVLFGQDEAVATATKAIKRARAGLARPDKPIGCFLFTGPTGVGKTELARQLARLLGMPFLRFDMSEYMEKHSVSRLIGAPPGYVGFDQGGQLTDSVAKNPHSIVLLDEIEKAHPDIFSVLLQVMDSATLTDTTGKKTDFRNVILIMTSNAGAFEMTQRKVGFGSDDGNVDSAANKALERTFSPEFRNRLDKIVTFGQLPQPVIEKVADKMLRELEIQLSERDVRLTWTPAARDWVSRKGYDKKFGARPMARVIDEAIKGALVDELLFGRLEGGGSVEVDCDRAEDELVFRFTARDEDEGEAEAPKAKNEARELVEA</sequence>
<evidence type="ECO:0000256" key="5">
    <source>
        <dbReference type="SAM" id="MobiDB-lite"/>
    </source>
</evidence>
<feature type="domain" description="AAA+ ATPase" evidence="6">
    <location>
        <begin position="129"/>
        <end position="273"/>
    </location>
</feature>
<dbReference type="GO" id="GO:0008233">
    <property type="term" value="F:peptidase activity"/>
    <property type="evidence" value="ECO:0007669"/>
    <property type="project" value="UniProtKB-KW"/>
</dbReference>
<dbReference type="CDD" id="cd00009">
    <property type="entry name" value="AAA"/>
    <property type="match status" value="1"/>
</dbReference>
<accession>A6G683</accession>
<name>A6G683_9BACT</name>
<dbReference type="GO" id="GO:0016887">
    <property type="term" value="F:ATP hydrolysis activity"/>
    <property type="evidence" value="ECO:0007669"/>
    <property type="project" value="InterPro"/>
</dbReference>
<dbReference type="InterPro" id="IPR028299">
    <property type="entry name" value="ClpA/B_CS2"/>
</dbReference>